<dbReference type="HOGENOM" id="CLU_083138_1_1_6"/>
<protein>
    <recommendedName>
        <fullName evidence="4">DUF3611 family protein</fullName>
    </recommendedName>
</protein>
<evidence type="ECO:0000313" key="2">
    <source>
        <dbReference type="EMBL" id="AFL73418.1"/>
    </source>
</evidence>
<dbReference type="InterPro" id="IPR022051">
    <property type="entry name" value="DUF3611"/>
</dbReference>
<keyword evidence="1" id="KW-0472">Membrane</keyword>
<keyword evidence="3" id="KW-1185">Reference proteome</keyword>
<dbReference type="Proteomes" id="UP000006062">
    <property type="component" value="Chromosome"/>
</dbReference>
<dbReference type="eggNOG" id="ENOG5030K0S">
    <property type="taxonomic scope" value="Bacteria"/>
</dbReference>
<feature type="transmembrane region" description="Helical" evidence="1">
    <location>
        <begin position="163"/>
        <end position="187"/>
    </location>
</feature>
<keyword evidence="1" id="KW-1133">Transmembrane helix</keyword>
<dbReference type="Pfam" id="PF12263">
    <property type="entry name" value="DUF3611"/>
    <property type="match status" value="1"/>
</dbReference>
<feature type="transmembrane region" description="Helical" evidence="1">
    <location>
        <begin position="103"/>
        <end position="127"/>
    </location>
</feature>
<evidence type="ECO:0008006" key="4">
    <source>
        <dbReference type="Google" id="ProtNLM"/>
    </source>
</evidence>
<feature type="transmembrane region" description="Helical" evidence="1">
    <location>
        <begin position="29"/>
        <end position="50"/>
    </location>
</feature>
<dbReference type="EMBL" id="CP003154">
    <property type="protein sequence ID" value="AFL73418.1"/>
    <property type="molecule type" value="Genomic_DNA"/>
</dbReference>
<dbReference type="KEGG" id="tvi:Thivi_1410"/>
<dbReference type="OrthoDB" id="5766633at2"/>
<name>I3Y8V0_THIV6</name>
<dbReference type="STRING" id="765911.Thivi_1410"/>
<dbReference type="AlphaFoldDB" id="I3Y8V0"/>
<evidence type="ECO:0000313" key="3">
    <source>
        <dbReference type="Proteomes" id="UP000006062"/>
    </source>
</evidence>
<keyword evidence="1" id="KW-0812">Transmembrane</keyword>
<evidence type="ECO:0000256" key="1">
    <source>
        <dbReference type="SAM" id="Phobius"/>
    </source>
</evidence>
<reference evidence="2 3" key="1">
    <citation type="submission" date="2012-06" db="EMBL/GenBank/DDBJ databases">
        <title>Complete sequence of Thiocystis violascens DSM 198.</title>
        <authorList>
            <consortium name="US DOE Joint Genome Institute"/>
            <person name="Lucas S."/>
            <person name="Han J."/>
            <person name="Lapidus A."/>
            <person name="Cheng J.-F."/>
            <person name="Goodwin L."/>
            <person name="Pitluck S."/>
            <person name="Peters L."/>
            <person name="Ovchinnikova G."/>
            <person name="Teshima H."/>
            <person name="Detter J.C."/>
            <person name="Han C."/>
            <person name="Tapia R."/>
            <person name="Land M."/>
            <person name="Hauser L."/>
            <person name="Kyrpides N."/>
            <person name="Ivanova N."/>
            <person name="Pagani I."/>
            <person name="Vogl K."/>
            <person name="Liu Z."/>
            <person name="Frigaard N.-U."/>
            <person name="Bryant D."/>
            <person name="Woyke T."/>
        </authorList>
    </citation>
    <scope>NUCLEOTIDE SEQUENCE [LARGE SCALE GENOMIC DNA]</scope>
    <source>
        <strain evidence="3">ATCC 17096 / DSM 198 / 6111</strain>
    </source>
</reference>
<sequence length="197" mass="21489">MLKELIDSLQSTNRESLGNAFSRLGWSGFWIQIVVGAIPIILMVYFFTFANSPTGPRAGLPMVEFLTLGSLVLLVFTTFWFWRYTRIAKSIRAPQSTLPLDSLNQTVWTGIVASSIGILLSVTVVFVEASHLLFYFLSSPQAGVPVIQAQTAGTSWVSAVDMISLMALILVLAAEVAVLVLGLWLLFRTTQSCQAAA</sequence>
<feature type="transmembrane region" description="Helical" evidence="1">
    <location>
        <begin position="62"/>
        <end position="82"/>
    </location>
</feature>
<proteinExistence type="predicted"/>
<accession>I3Y8V0</accession>
<gene>
    <name evidence="2" type="ordered locus">Thivi_1410</name>
</gene>
<dbReference type="RefSeq" id="WP_014777893.1">
    <property type="nucleotide sequence ID" value="NC_018012.1"/>
</dbReference>
<organism evidence="2 3">
    <name type="scientific">Thiocystis violascens (strain ATCC 17096 / DSM 198 / 6111)</name>
    <name type="common">Chromatium violascens</name>
    <dbReference type="NCBI Taxonomy" id="765911"/>
    <lineage>
        <taxon>Bacteria</taxon>
        <taxon>Pseudomonadati</taxon>
        <taxon>Pseudomonadota</taxon>
        <taxon>Gammaproteobacteria</taxon>
        <taxon>Chromatiales</taxon>
        <taxon>Chromatiaceae</taxon>
        <taxon>Thiocystis</taxon>
    </lineage>
</organism>